<accession>A0A5C8PG77</accession>
<proteinExistence type="predicted"/>
<dbReference type="AlphaFoldDB" id="A0A5C8PG77"/>
<dbReference type="OrthoDB" id="1432662at2"/>
<reference evidence="1 2" key="1">
    <citation type="submission" date="2019-06" db="EMBL/GenBank/DDBJ databases">
        <title>New taxonomy in bacterial strain CC-CFT640, isolated from vineyard.</title>
        <authorList>
            <person name="Lin S.-Y."/>
            <person name="Tsai C.-F."/>
            <person name="Young C.-C."/>
        </authorList>
    </citation>
    <scope>NUCLEOTIDE SEQUENCE [LARGE SCALE GENOMIC DNA]</scope>
    <source>
        <strain evidence="1 2">CC-CFT640</strain>
    </source>
</reference>
<dbReference type="Proteomes" id="UP000321638">
    <property type="component" value="Unassembled WGS sequence"/>
</dbReference>
<comment type="caution">
    <text evidence="1">The sequence shown here is derived from an EMBL/GenBank/DDBJ whole genome shotgun (WGS) entry which is preliminary data.</text>
</comment>
<dbReference type="RefSeq" id="WP_147849500.1">
    <property type="nucleotide sequence ID" value="NZ_VDUZ01000030.1"/>
</dbReference>
<dbReference type="EMBL" id="VDUZ01000030">
    <property type="protein sequence ID" value="TXL72817.1"/>
    <property type="molecule type" value="Genomic_DNA"/>
</dbReference>
<name>A0A5C8PG77_9HYPH</name>
<sequence>MRVIDPQAFWALLAGMKVCMLITRDGAALQARSMAPNVDADREEMRLGRRRWRTPLRVAAFP</sequence>
<protein>
    <submittedName>
        <fullName evidence="1">Uncharacterized protein</fullName>
    </submittedName>
</protein>
<organism evidence="1 2">
    <name type="scientific">Vineibacter terrae</name>
    <dbReference type="NCBI Taxonomy" id="2586908"/>
    <lineage>
        <taxon>Bacteria</taxon>
        <taxon>Pseudomonadati</taxon>
        <taxon>Pseudomonadota</taxon>
        <taxon>Alphaproteobacteria</taxon>
        <taxon>Hyphomicrobiales</taxon>
        <taxon>Vineibacter</taxon>
    </lineage>
</organism>
<gene>
    <name evidence="1" type="ORF">FHP25_23895</name>
</gene>
<keyword evidence="2" id="KW-1185">Reference proteome</keyword>
<evidence type="ECO:0000313" key="2">
    <source>
        <dbReference type="Proteomes" id="UP000321638"/>
    </source>
</evidence>
<evidence type="ECO:0000313" key="1">
    <source>
        <dbReference type="EMBL" id="TXL72817.1"/>
    </source>
</evidence>